<dbReference type="CDD" id="cd07185">
    <property type="entry name" value="OmpA_C-like"/>
    <property type="match status" value="1"/>
</dbReference>
<name>A0ABV9I111_9FLAO</name>
<comment type="caution">
    <text evidence="7">The sequence shown here is derived from an EMBL/GenBank/DDBJ whole genome shotgun (WGS) entry which is preliminary data.</text>
</comment>
<protein>
    <submittedName>
        <fullName evidence="7">OmpA family protein</fullName>
    </submittedName>
</protein>
<dbReference type="InterPro" id="IPR006664">
    <property type="entry name" value="OMP_bac"/>
</dbReference>
<dbReference type="InterPro" id="IPR050330">
    <property type="entry name" value="Bact_OuterMem_StrucFunc"/>
</dbReference>
<dbReference type="PRINTS" id="PR01021">
    <property type="entry name" value="OMPADOMAIN"/>
</dbReference>
<dbReference type="EMBL" id="JBHSFV010000010">
    <property type="protein sequence ID" value="MFC4635326.1"/>
    <property type="molecule type" value="Genomic_DNA"/>
</dbReference>
<dbReference type="InterPro" id="IPR036737">
    <property type="entry name" value="OmpA-like_sf"/>
</dbReference>
<accession>A0ABV9I111</accession>
<dbReference type="Proteomes" id="UP001596043">
    <property type="component" value="Unassembled WGS sequence"/>
</dbReference>
<evidence type="ECO:0000313" key="7">
    <source>
        <dbReference type="EMBL" id="MFC4635326.1"/>
    </source>
</evidence>
<comment type="subcellular location">
    <subcellularLocation>
        <location evidence="1">Cell outer membrane</location>
    </subcellularLocation>
</comment>
<evidence type="ECO:0000256" key="1">
    <source>
        <dbReference type="ARBA" id="ARBA00004442"/>
    </source>
</evidence>
<dbReference type="InterPro" id="IPR006665">
    <property type="entry name" value="OmpA-like"/>
</dbReference>
<dbReference type="Pfam" id="PF00691">
    <property type="entry name" value="OmpA"/>
    <property type="match status" value="1"/>
</dbReference>
<dbReference type="PROSITE" id="PS51123">
    <property type="entry name" value="OMPA_2"/>
    <property type="match status" value="1"/>
</dbReference>
<feature type="compositionally biased region" description="Basic and acidic residues" evidence="5">
    <location>
        <begin position="321"/>
        <end position="338"/>
    </location>
</feature>
<evidence type="ECO:0000259" key="6">
    <source>
        <dbReference type="PROSITE" id="PS51123"/>
    </source>
</evidence>
<keyword evidence="2 4" id="KW-0472">Membrane</keyword>
<organism evidence="7 8">
    <name type="scientific">Dokdonia ponticola</name>
    <dbReference type="NCBI Taxonomy" id="2041041"/>
    <lineage>
        <taxon>Bacteria</taxon>
        <taxon>Pseudomonadati</taxon>
        <taxon>Bacteroidota</taxon>
        <taxon>Flavobacteriia</taxon>
        <taxon>Flavobacteriales</taxon>
        <taxon>Flavobacteriaceae</taxon>
        <taxon>Dokdonia</taxon>
    </lineage>
</organism>
<dbReference type="SUPFAM" id="SSF103088">
    <property type="entry name" value="OmpA-like"/>
    <property type="match status" value="1"/>
</dbReference>
<feature type="region of interest" description="Disordered" evidence="5">
    <location>
        <begin position="318"/>
        <end position="338"/>
    </location>
</feature>
<keyword evidence="8" id="KW-1185">Reference proteome</keyword>
<evidence type="ECO:0000256" key="4">
    <source>
        <dbReference type="PROSITE-ProRule" id="PRU00473"/>
    </source>
</evidence>
<dbReference type="PANTHER" id="PTHR30329">
    <property type="entry name" value="STATOR ELEMENT OF FLAGELLAR MOTOR COMPLEX"/>
    <property type="match status" value="1"/>
</dbReference>
<dbReference type="RefSeq" id="WP_379980439.1">
    <property type="nucleotide sequence ID" value="NZ_JBHSFV010000010.1"/>
</dbReference>
<proteinExistence type="predicted"/>
<reference evidence="8" key="1">
    <citation type="journal article" date="2019" name="Int. J. Syst. Evol. Microbiol.">
        <title>The Global Catalogue of Microorganisms (GCM) 10K type strain sequencing project: providing services to taxonomists for standard genome sequencing and annotation.</title>
        <authorList>
            <consortium name="The Broad Institute Genomics Platform"/>
            <consortium name="The Broad Institute Genome Sequencing Center for Infectious Disease"/>
            <person name="Wu L."/>
            <person name="Ma J."/>
        </authorList>
    </citation>
    <scope>NUCLEOTIDE SEQUENCE [LARGE SCALE GENOMIC DNA]</scope>
    <source>
        <strain evidence="8">YJ-61-S</strain>
    </source>
</reference>
<sequence>MKRLFFISLVNLIILGCNDNNKKPSESEKVITTKDSVKANKTNSDIEKAKPFSWDDIEESTADIGAYPYIQPPKGMLVDNEYSTYYEFDKLEFFNGNSFFVLDGKVERLKIKMEDDKEWQEYYFQKSVSDYLKSIGAQQLFDSQIPTEFTQKWGADPNSIYEHMNEFYSGDVVNYPVSLFLLKTPNKKIGFQVSSTSRSIGIVEQKVFEQTIEKITANKMINDINTKGFTTLFINFDTGKSRIKAESYEVINEISKMLKSNPDLKISIEGHTDDAGNPEDNMRLSESRAQAVLLALTDEDVEASRLQGIGFGQTKPIETNTTKEGKAKNRRVELRKID</sequence>
<evidence type="ECO:0000256" key="3">
    <source>
        <dbReference type="ARBA" id="ARBA00023237"/>
    </source>
</evidence>
<dbReference type="PROSITE" id="PS51257">
    <property type="entry name" value="PROKAR_LIPOPROTEIN"/>
    <property type="match status" value="1"/>
</dbReference>
<evidence type="ECO:0000256" key="5">
    <source>
        <dbReference type="SAM" id="MobiDB-lite"/>
    </source>
</evidence>
<evidence type="ECO:0000313" key="8">
    <source>
        <dbReference type="Proteomes" id="UP001596043"/>
    </source>
</evidence>
<dbReference type="Gene3D" id="3.30.1330.60">
    <property type="entry name" value="OmpA-like domain"/>
    <property type="match status" value="1"/>
</dbReference>
<dbReference type="PANTHER" id="PTHR30329:SF21">
    <property type="entry name" value="LIPOPROTEIN YIAD-RELATED"/>
    <property type="match status" value="1"/>
</dbReference>
<feature type="domain" description="OmpA-like" evidence="6">
    <location>
        <begin position="229"/>
        <end position="338"/>
    </location>
</feature>
<gene>
    <name evidence="7" type="ORF">ACFO3O_15560</name>
</gene>
<keyword evidence="3" id="KW-0998">Cell outer membrane</keyword>
<evidence type="ECO:0000256" key="2">
    <source>
        <dbReference type="ARBA" id="ARBA00023136"/>
    </source>
</evidence>